<evidence type="ECO:0000256" key="4">
    <source>
        <dbReference type="ARBA" id="ARBA00022840"/>
    </source>
</evidence>
<protein>
    <submittedName>
        <fullName evidence="8">ABC transporter ATP-binding protein</fullName>
    </submittedName>
</protein>
<accession>A0A9X1Y4Z0</accession>
<comment type="caution">
    <text evidence="8">The sequence shown here is derived from an EMBL/GenBank/DDBJ whole genome shotgun (WGS) entry which is preliminary data.</text>
</comment>
<evidence type="ECO:0000256" key="1">
    <source>
        <dbReference type="ARBA" id="ARBA00005417"/>
    </source>
</evidence>
<feature type="domain" description="ABC transporter" evidence="7">
    <location>
        <begin position="21"/>
        <end position="250"/>
    </location>
</feature>
<evidence type="ECO:0000256" key="2">
    <source>
        <dbReference type="ARBA" id="ARBA00022448"/>
    </source>
</evidence>
<feature type="region of interest" description="Disordered" evidence="6">
    <location>
        <begin position="1"/>
        <end position="24"/>
    </location>
</feature>
<evidence type="ECO:0000256" key="3">
    <source>
        <dbReference type="ARBA" id="ARBA00022741"/>
    </source>
</evidence>
<dbReference type="PANTHER" id="PTHR43820:SF4">
    <property type="entry name" value="HIGH-AFFINITY BRANCHED-CHAIN AMINO ACID TRANSPORT ATP-BINDING PROTEIN LIVF"/>
    <property type="match status" value="1"/>
</dbReference>
<dbReference type="InterPro" id="IPR003439">
    <property type="entry name" value="ABC_transporter-like_ATP-bd"/>
</dbReference>
<proteinExistence type="inferred from homology"/>
<keyword evidence="3" id="KW-0547">Nucleotide-binding</keyword>
<dbReference type="AlphaFoldDB" id="A0A9X1Y4Z0"/>
<dbReference type="GO" id="GO:0015807">
    <property type="term" value="P:L-amino acid transport"/>
    <property type="evidence" value="ECO:0007669"/>
    <property type="project" value="TreeGrafter"/>
</dbReference>
<dbReference type="PROSITE" id="PS00211">
    <property type="entry name" value="ABC_TRANSPORTER_1"/>
    <property type="match status" value="1"/>
</dbReference>
<organism evidence="8 9">
    <name type="scientific">Roseomonas acroporae</name>
    <dbReference type="NCBI Taxonomy" id="2937791"/>
    <lineage>
        <taxon>Bacteria</taxon>
        <taxon>Pseudomonadati</taxon>
        <taxon>Pseudomonadota</taxon>
        <taxon>Alphaproteobacteria</taxon>
        <taxon>Acetobacterales</taxon>
        <taxon>Roseomonadaceae</taxon>
        <taxon>Roseomonas</taxon>
    </lineage>
</organism>
<keyword evidence="9" id="KW-1185">Reference proteome</keyword>
<dbReference type="SMART" id="SM00382">
    <property type="entry name" value="AAA"/>
    <property type="match status" value="1"/>
</dbReference>
<dbReference type="RefSeq" id="WP_248665328.1">
    <property type="nucleotide sequence ID" value="NZ_JALPRX010000007.1"/>
</dbReference>
<dbReference type="GO" id="GO:0005524">
    <property type="term" value="F:ATP binding"/>
    <property type="evidence" value="ECO:0007669"/>
    <property type="project" value="UniProtKB-KW"/>
</dbReference>
<dbReference type="PROSITE" id="PS50893">
    <property type="entry name" value="ABC_TRANSPORTER_2"/>
    <property type="match status" value="1"/>
</dbReference>
<dbReference type="InterPro" id="IPR027417">
    <property type="entry name" value="P-loop_NTPase"/>
</dbReference>
<evidence type="ECO:0000259" key="7">
    <source>
        <dbReference type="PROSITE" id="PS50893"/>
    </source>
</evidence>
<evidence type="ECO:0000256" key="5">
    <source>
        <dbReference type="ARBA" id="ARBA00022970"/>
    </source>
</evidence>
<evidence type="ECO:0000313" key="9">
    <source>
        <dbReference type="Proteomes" id="UP001139516"/>
    </source>
</evidence>
<sequence length="251" mass="26842">MSATIAEPRQAPSPTAPPPALETRGLVSGYGGREVLSGLDIALPQGEVLCLVGHNGAGKSTLMKLLFGLHQPSAGTILLRGAPVRPRPELMAREGVAYVPEGRGVFPGLAVRENFALALWSARLAGAEAEARTEEVLTVLPRIREFWTRRAGTLSGGQQQMVSIGRALLSRPSILLLDEPSIGLAPKTFQDLLAPIRELQQRLGMSVLLVEQNVGEAFAVSDRVVVMKSGQVIFRGVPADLADHAKLMEMF</sequence>
<keyword evidence="5" id="KW-0029">Amino-acid transport</keyword>
<dbReference type="GO" id="GO:0015658">
    <property type="term" value="F:branched-chain amino acid transmembrane transporter activity"/>
    <property type="evidence" value="ECO:0007669"/>
    <property type="project" value="TreeGrafter"/>
</dbReference>
<dbReference type="SUPFAM" id="SSF52540">
    <property type="entry name" value="P-loop containing nucleoside triphosphate hydrolases"/>
    <property type="match status" value="1"/>
</dbReference>
<dbReference type="Gene3D" id="3.40.50.300">
    <property type="entry name" value="P-loop containing nucleotide triphosphate hydrolases"/>
    <property type="match status" value="1"/>
</dbReference>
<keyword evidence="4 8" id="KW-0067">ATP-binding</keyword>
<dbReference type="Pfam" id="PF00005">
    <property type="entry name" value="ABC_tran"/>
    <property type="match status" value="1"/>
</dbReference>
<dbReference type="InterPro" id="IPR017871">
    <property type="entry name" value="ABC_transporter-like_CS"/>
</dbReference>
<dbReference type="CDD" id="cd03224">
    <property type="entry name" value="ABC_TM1139_LivF_branched"/>
    <property type="match status" value="1"/>
</dbReference>
<dbReference type="InterPro" id="IPR052156">
    <property type="entry name" value="BCAA_Transport_ATP-bd_LivF"/>
</dbReference>
<dbReference type="InterPro" id="IPR003593">
    <property type="entry name" value="AAA+_ATPase"/>
</dbReference>
<name>A0A9X1Y4Z0_9PROT</name>
<evidence type="ECO:0000313" key="8">
    <source>
        <dbReference type="EMBL" id="MCK8783202.1"/>
    </source>
</evidence>
<evidence type="ECO:0000256" key="6">
    <source>
        <dbReference type="SAM" id="MobiDB-lite"/>
    </source>
</evidence>
<gene>
    <name evidence="8" type="ORF">M0638_02260</name>
</gene>
<keyword evidence="2" id="KW-0813">Transport</keyword>
<dbReference type="GO" id="GO:0016887">
    <property type="term" value="F:ATP hydrolysis activity"/>
    <property type="evidence" value="ECO:0007669"/>
    <property type="project" value="InterPro"/>
</dbReference>
<dbReference type="EMBL" id="JALPRX010000007">
    <property type="protein sequence ID" value="MCK8783202.1"/>
    <property type="molecule type" value="Genomic_DNA"/>
</dbReference>
<dbReference type="PANTHER" id="PTHR43820">
    <property type="entry name" value="HIGH-AFFINITY BRANCHED-CHAIN AMINO ACID TRANSPORT ATP-BINDING PROTEIN LIVF"/>
    <property type="match status" value="1"/>
</dbReference>
<reference evidence="8" key="1">
    <citation type="submission" date="2022-04" db="EMBL/GenBank/DDBJ databases">
        <title>Roseomonas acroporae sp. nov., isolated from coral Acropora digitifera.</title>
        <authorList>
            <person name="Sun H."/>
        </authorList>
    </citation>
    <scope>NUCLEOTIDE SEQUENCE</scope>
    <source>
        <strain evidence="8">NAR14</strain>
    </source>
</reference>
<dbReference type="Proteomes" id="UP001139516">
    <property type="component" value="Unassembled WGS sequence"/>
</dbReference>
<comment type="similarity">
    <text evidence="1">Belongs to the ABC transporter superfamily.</text>
</comment>